<dbReference type="InterPro" id="IPR000917">
    <property type="entry name" value="Sulfatase_N"/>
</dbReference>
<feature type="domain" description="Sulfatase N-terminal" evidence="6">
    <location>
        <begin position="28"/>
        <end position="385"/>
    </location>
</feature>
<name>A0A517Y888_9BACT</name>
<protein>
    <submittedName>
        <fullName evidence="7">Choline-sulfatase</fullName>
        <ecNumber evidence="7">3.1.6.6</ecNumber>
    </submittedName>
</protein>
<dbReference type="GO" id="GO:0046872">
    <property type="term" value="F:metal ion binding"/>
    <property type="evidence" value="ECO:0007669"/>
    <property type="project" value="UniProtKB-KW"/>
</dbReference>
<sequence length="520" mass="58375" precursor="true">MKTASLGLVLLALYLLTLCPSLAVAKSPNILFIYTDDHSYRTLSCYEHAESWARTPNIDRLAKRGVRFTHAYIGTWCMPSRVTMLTGRHQYGALTMRMEGEYPGSEYDPAQCPFWPAVFRRNGYHTAHIGKWHSGRDAGFGRDWDHQIVWNRPKHPANAPNYYHDQLLSIDGGEPKVVPGYSTDNYTRWAIDYIQGEHRDKSKPWYLWLCYGGVHAPYAPAERHLQDYPGVTVETPADIYPPRAGKPSYMQMIAAWEKGPKGEPVLSDKAIGSEVGDDFARDRGRNLSEWSRQYHQAVRALDEGIGNVLAALEESGQLENTLVVMTSDQGYAWGQHGFRAKLAPYDANIRSPLIISMPGTIPEGKVCRTPVGGADLPPTFFRFAGFELPWTMHGHDLTPLLKNPDAAWPHTTMMPFTADKFGANCDTVPTPPGNRHKSGVPWYVMIVQGRYKYIRTLEANEPEELYDLLTDPNELKNLAGEPQHVATIEKLRAAAIAELRRTDAKMLDSLPPVANLSAEQ</sequence>
<keyword evidence="3 7" id="KW-0378">Hydrolase</keyword>
<feature type="chain" id="PRO_5021773038" evidence="5">
    <location>
        <begin position="26"/>
        <end position="520"/>
    </location>
</feature>
<evidence type="ECO:0000256" key="2">
    <source>
        <dbReference type="ARBA" id="ARBA00022723"/>
    </source>
</evidence>
<evidence type="ECO:0000313" key="7">
    <source>
        <dbReference type="EMBL" id="QDU26464.1"/>
    </source>
</evidence>
<organism evidence="7 8">
    <name type="scientific">Anatilimnocola aggregata</name>
    <dbReference type="NCBI Taxonomy" id="2528021"/>
    <lineage>
        <taxon>Bacteria</taxon>
        <taxon>Pseudomonadati</taxon>
        <taxon>Planctomycetota</taxon>
        <taxon>Planctomycetia</taxon>
        <taxon>Pirellulales</taxon>
        <taxon>Pirellulaceae</taxon>
        <taxon>Anatilimnocola</taxon>
    </lineage>
</organism>
<dbReference type="Pfam" id="PF00884">
    <property type="entry name" value="Sulfatase"/>
    <property type="match status" value="1"/>
</dbReference>
<dbReference type="GO" id="GO:0047753">
    <property type="term" value="F:choline-sulfatase activity"/>
    <property type="evidence" value="ECO:0007669"/>
    <property type="project" value="UniProtKB-EC"/>
</dbReference>
<dbReference type="KEGG" id="aagg:ETAA8_15420"/>
<dbReference type="InterPro" id="IPR050738">
    <property type="entry name" value="Sulfatase"/>
</dbReference>
<evidence type="ECO:0000259" key="6">
    <source>
        <dbReference type="Pfam" id="PF00884"/>
    </source>
</evidence>
<dbReference type="EC" id="3.1.6.6" evidence="7"/>
<dbReference type="GO" id="GO:0004065">
    <property type="term" value="F:arylsulfatase activity"/>
    <property type="evidence" value="ECO:0007669"/>
    <property type="project" value="TreeGrafter"/>
</dbReference>
<dbReference type="AlphaFoldDB" id="A0A517Y888"/>
<dbReference type="RefSeq" id="WP_145087062.1">
    <property type="nucleotide sequence ID" value="NZ_CP036274.1"/>
</dbReference>
<dbReference type="EMBL" id="CP036274">
    <property type="protein sequence ID" value="QDU26464.1"/>
    <property type="molecule type" value="Genomic_DNA"/>
</dbReference>
<feature type="signal peptide" evidence="5">
    <location>
        <begin position="1"/>
        <end position="25"/>
    </location>
</feature>
<accession>A0A517Y888</accession>
<reference evidence="7 8" key="1">
    <citation type="submission" date="2019-02" db="EMBL/GenBank/DDBJ databases">
        <title>Deep-cultivation of Planctomycetes and their phenomic and genomic characterization uncovers novel biology.</title>
        <authorList>
            <person name="Wiegand S."/>
            <person name="Jogler M."/>
            <person name="Boedeker C."/>
            <person name="Pinto D."/>
            <person name="Vollmers J."/>
            <person name="Rivas-Marin E."/>
            <person name="Kohn T."/>
            <person name="Peeters S.H."/>
            <person name="Heuer A."/>
            <person name="Rast P."/>
            <person name="Oberbeckmann S."/>
            <person name="Bunk B."/>
            <person name="Jeske O."/>
            <person name="Meyerdierks A."/>
            <person name="Storesund J.E."/>
            <person name="Kallscheuer N."/>
            <person name="Luecker S."/>
            <person name="Lage O.M."/>
            <person name="Pohl T."/>
            <person name="Merkel B.J."/>
            <person name="Hornburger P."/>
            <person name="Mueller R.-W."/>
            <person name="Bruemmer F."/>
            <person name="Labrenz M."/>
            <person name="Spormann A.M."/>
            <person name="Op den Camp H."/>
            <person name="Overmann J."/>
            <person name="Amann R."/>
            <person name="Jetten M.S.M."/>
            <person name="Mascher T."/>
            <person name="Medema M.H."/>
            <person name="Devos D.P."/>
            <person name="Kaster A.-K."/>
            <person name="Ovreas L."/>
            <person name="Rohde M."/>
            <person name="Galperin M.Y."/>
            <person name="Jogler C."/>
        </authorList>
    </citation>
    <scope>NUCLEOTIDE SEQUENCE [LARGE SCALE GENOMIC DNA]</scope>
    <source>
        <strain evidence="7 8">ETA_A8</strain>
    </source>
</reference>
<dbReference type="InterPro" id="IPR017850">
    <property type="entry name" value="Alkaline_phosphatase_core_sf"/>
</dbReference>
<keyword evidence="8" id="KW-1185">Reference proteome</keyword>
<keyword evidence="4" id="KW-0106">Calcium</keyword>
<dbReference type="Gene3D" id="3.40.720.10">
    <property type="entry name" value="Alkaline Phosphatase, subunit A"/>
    <property type="match status" value="1"/>
</dbReference>
<dbReference type="SUPFAM" id="SSF53649">
    <property type="entry name" value="Alkaline phosphatase-like"/>
    <property type="match status" value="1"/>
</dbReference>
<comment type="similarity">
    <text evidence="1">Belongs to the sulfatase family.</text>
</comment>
<evidence type="ECO:0000256" key="1">
    <source>
        <dbReference type="ARBA" id="ARBA00008779"/>
    </source>
</evidence>
<keyword evidence="5" id="KW-0732">Signal</keyword>
<dbReference type="PROSITE" id="PS00149">
    <property type="entry name" value="SULFATASE_2"/>
    <property type="match status" value="1"/>
</dbReference>
<keyword evidence="2" id="KW-0479">Metal-binding</keyword>
<dbReference type="Proteomes" id="UP000315017">
    <property type="component" value="Chromosome"/>
</dbReference>
<gene>
    <name evidence="7" type="primary">betC_3</name>
    <name evidence="7" type="ORF">ETAA8_15420</name>
</gene>
<dbReference type="PANTHER" id="PTHR42693">
    <property type="entry name" value="ARYLSULFATASE FAMILY MEMBER"/>
    <property type="match status" value="1"/>
</dbReference>
<evidence type="ECO:0000256" key="3">
    <source>
        <dbReference type="ARBA" id="ARBA00022801"/>
    </source>
</evidence>
<evidence type="ECO:0000256" key="5">
    <source>
        <dbReference type="SAM" id="SignalP"/>
    </source>
</evidence>
<evidence type="ECO:0000313" key="8">
    <source>
        <dbReference type="Proteomes" id="UP000315017"/>
    </source>
</evidence>
<dbReference type="InterPro" id="IPR024607">
    <property type="entry name" value="Sulfatase_CS"/>
</dbReference>
<proteinExistence type="inferred from homology"/>
<evidence type="ECO:0000256" key="4">
    <source>
        <dbReference type="ARBA" id="ARBA00022837"/>
    </source>
</evidence>
<dbReference type="PANTHER" id="PTHR42693:SF53">
    <property type="entry name" value="ENDO-4-O-SULFATASE"/>
    <property type="match status" value="1"/>
</dbReference>
<dbReference type="OrthoDB" id="241354at2"/>